<keyword evidence="6 7" id="KW-0998">Cell outer membrane</keyword>
<evidence type="ECO:0000256" key="3">
    <source>
        <dbReference type="ARBA" id="ARBA00022452"/>
    </source>
</evidence>
<dbReference type="InterPro" id="IPR008969">
    <property type="entry name" value="CarboxyPept-like_regulatory"/>
</dbReference>
<comment type="subcellular location">
    <subcellularLocation>
        <location evidence="1 7">Cell outer membrane</location>
        <topology evidence="1 7">Multi-pass membrane protein</topology>
    </subcellularLocation>
</comment>
<dbReference type="NCBIfam" id="TIGR04057">
    <property type="entry name" value="SusC_RagA_signa"/>
    <property type="match status" value="1"/>
</dbReference>
<keyword evidence="5 7" id="KW-0472">Membrane</keyword>
<feature type="signal peptide" evidence="8">
    <location>
        <begin position="1"/>
        <end position="31"/>
    </location>
</feature>
<dbReference type="Gene3D" id="2.40.170.20">
    <property type="entry name" value="TonB-dependent receptor, beta-barrel domain"/>
    <property type="match status" value="1"/>
</dbReference>
<reference evidence="10 11" key="1">
    <citation type="journal article" date="2015" name="Int. J. Syst. Evol. Microbiol.">
        <title>Winogradskyella litoriviva sp. nov., isolated from coastal seawater.</title>
        <authorList>
            <person name="Nedashkovskaya O.I."/>
            <person name="Kukhlevskiy A.D."/>
            <person name="Zhukova N.V."/>
            <person name="Kim S.J."/>
            <person name="Rhee S.K."/>
            <person name="Mikhailov V.V."/>
        </authorList>
    </citation>
    <scope>NUCLEOTIDE SEQUENCE [LARGE SCALE GENOMIC DNA]</scope>
    <source>
        <strain evidence="10 11">KMM6491</strain>
    </source>
</reference>
<keyword evidence="8" id="KW-0732">Signal</keyword>
<dbReference type="InterPro" id="IPR036942">
    <property type="entry name" value="Beta-barrel_TonB_sf"/>
</dbReference>
<dbReference type="EMBL" id="JABRWQ010000001">
    <property type="protein sequence ID" value="NRD21814.1"/>
    <property type="molecule type" value="Genomic_DNA"/>
</dbReference>
<dbReference type="InterPro" id="IPR037066">
    <property type="entry name" value="Plug_dom_sf"/>
</dbReference>
<comment type="caution">
    <text evidence="10">The sequence shown here is derived from an EMBL/GenBank/DDBJ whole genome shotgun (WGS) entry which is preliminary data.</text>
</comment>
<dbReference type="Gene3D" id="2.60.40.1120">
    <property type="entry name" value="Carboxypeptidase-like, regulatory domain"/>
    <property type="match status" value="1"/>
</dbReference>
<keyword evidence="10" id="KW-0675">Receptor</keyword>
<accession>A0ABX2E1W8</accession>
<comment type="similarity">
    <text evidence="7">Belongs to the TonB-dependent receptor family.</text>
</comment>
<keyword evidence="4 7" id="KW-0812">Transmembrane</keyword>
<dbReference type="PROSITE" id="PS52016">
    <property type="entry name" value="TONB_DEPENDENT_REC_3"/>
    <property type="match status" value="1"/>
</dbReference>
<keyword evidence="2 7" id="KW-0813">Transport</keyword>
<evidence type="ECO:0000313" key="10">
    <source>
        <dbReference type="EMBL" id="NRD21814.1"/>
    </source>
</evidence>
<dbReference type="Pfam" id="PF07715">
    <property type="entry name" value="Plug"/>
    <property type="match status" value="1"/>
</dbReference>
<evidence type="ECO:0000313" key="11">
    <source>
        <dbReference type="Proteomes" id="UP000805085"/>
    </source>
</evidence>
<evidence type="ECO:0000256" key="5">
    <source>
        <dbReference type="ARBA" id="ARBA00023136"/>
    </source>
</evidence>
<evidence type="ECO:0000256" key="4">
    <source>
        <dbReference type="ARBA" id="ARBA00022692"/>
    </source>
</evidence>
<dbReference type="Pfam" id="PF13715">
    <property type="entry name" value="CarbopepD_reg_2"/>
    <property type="match status" value="1"/>
</dbReference>
<organism evidence="10 11">
    <name type="scientific">Winogradskyella litoriviva</name>
    <dbReference type="NCBI Taxonomy" id="1220182"/>
    <lineage>
        <taxon>Bacteria</taxon>
        <taxon>Pseudomonadati</taxon>
        <taxon>Bacteroidota</taxon>
        <taxon>Flavobacteriia</taxon>
        <taxon>Flavobacteriales</taxon>
        <taxon>Flavobacteriaceae</taxon>
        <taxon>Winogradskyella</taxon>
    </lineage>
</organism>
<protein>
    <submittedName>
        <fullName evidence="10">TonB-dependent receptor</fullName>
    </submittedName>
</protein>
<dbReference type="RefSeq" id="WP_173299483.1">
    <property type="nucleotide sequence ID" value="NZ_JABRWQ010000001.1"/>
</dbReference>
<feature type="domain" description="TonB-dependent receptor plug" evidence="9">
    <location>
        <begin position="127"/>
        <end position="233"/>
    </location>
</feature>
<dbReference type="InterPro" id="IPR023996">
    <property type="entry name" value="TonB-dep_OMP_SusC/RagA"/>
</dbReference>
<evidence type="ECO:0000256" key="1">
    <source>
        <dbReference type="ARBA" id="ARBA00004571"/>
    </source>
</evidence>
<dbReference type="Proteomes" id="UP000805085">
    <property type="component" value="Unassembled WGS sequence"/>
</dbReference>
<dbReference type="SUPFAM" id="SSF49464">
    <property type="entry name" value="Carboxypeptidase regulatory domain-like"/>
    <property type="match status" value="1"/>
</dbReference>
<evidence type="ECO:0000256" key="8">
    <source>
        <dbReference type="SAM" id="SignalP"/>
    </source>
</evidence>
<evidence type="ECO:0000256" key="7">
    <source>
        <dbReference type="PROSITE-ProRule" id="PRU01360"/>
    </source>
</evidence>
<evidence type="ECO:0000256" key="6">
    <source>
        <dbReference type="ARBA" id="ARBA00023237"/>
    </source>
</evidence>
<evidence type="ECO:0000259" key="9">
    <source>
        <dbReference type="Pfam" id="PF07715"/>
    </source>
</evidence>
<dbReference type="SUPFAM" id="SSF56935">
    <property type="entry name" value="Porins"/>
    <property type="match status" value="1"/>
</dbReference>
<evidence type="ECO:0000256" key="2">
    <source>
        <dbReference type="ARBA" id="ARBA00022448"/>
    </source>
</evidence>
<keyword evidence="11" id="KW-1185">Reference proteome</keyword>
<feature type="chain" id="PRO_5046522088" evidence="8">
    <location>
        <begin position="32"/>
        <end position="1041"/>
    </location>
</feature>
<dbReference type="Gene3D" id="2.170.130.10">
    <property type="entry name" value="TonB-dependent receptor, plug domain"/>
    <property type="match status" value="1"/>
</dbReference>
<dbReference type="NCBIfam" id="TIGR04056">
    <property type="entry name" value="OMP_RagA_SusC"/>
    <property type="match status" value="1"/>
</dbReference>
<keyword evidence="3 7" id="KW-1134">Transmembrane beta strand</keyword>
<dbReference type="InterPro" id="IPR039426">
    <property type="entry name" value="TonB-dep_rcpt-like"/>
</dbReference>
<dbReference type="InterPro" id="IPR012910">
    <property type="entry name" value="Plug_dom"/>
</dbReference>
<proteinExistence type="inferred from homology"/>
<dbReference type="InterPro" id="IPR023997">
    <property type="entry name" value="TonB-dep_OMP_SusC/RagA_CS"/>
</dbReference>
<name>A0ABX2E1W8_9FLAO</name>
<sequence>MNIKLLFRKSLKLCCTIFLFLSVLMGNEMYAQERSTPVSGTIIDETGLPIPGVNILEKGTSNGTTTDFDGKFSFMVTNSDAVLVISYVGFASQEINVGESNVINITLKESSESLDEVVVVGYGTVKKSDLTGSVSSISASDVTEKNVTSPLEAIQGNIPGVQISSSSGRIGDGFDITIRGNNSLLSETKPLFVVDGVPTDDISFLNPQDIDRIDVLKDASSAAIYGSRGASGVIIVSTKSGKSAKSGLNISYETSFGTKEVARLPEMMDGSKWWYYHQSAYFATTNGGDASTTTADMLAASVVGTANTVLLERATNNDTFDWYDAVLQSGTQQNNYLSINGRADNGLSYNLGLGLQSETGNVPNESIDKYTFKVGVNHKINKKFSTGANITVARTDEQLGSDVAMREAFRLNPFLTPWKIDENGNELVGEYQDQPGKLRYPDGSYAINKTSTFNPLLEIANSSNEIKRWRTFGNLYLEYKPLEWLTLKTTYSGNYNNTRQGKFSGALTNAGISNENLPLSSLTKSENYNYTWDNQFNINYTLNEDHIFNFLGLQSLYSNVTESSFLSSRQQPFETGFYNIGSGESGTFNLGSNYIKKTLNSYAVRLNYAYKDKYLVTASNRWDGSSVLSAGNKWESFPSVALAWKASEESFLADNETISNLKARVSVGYTGNDNVDAYSTLNALNQQLYYDFDGTSANGWLAETLANSELTWEKTREFNVGIDFGLFKNRITGSLDVYDRLSEDLIYAQALPLESGWKSTFANVGSVSNKGVELLLTTRNIQTDNLTWSTTFTFTKNTNKLESIYGQSEVSDIGNNLHLGESLNSYYNYVFDGIWQADEADEAASYGQSEGQAKVKDLNGDGVIDANNDRTILGNSDPDWSGSFNSNLKYKNFDLTISAFTNQGVFAYSEFHQNFTDVRDRGRQKLDIADWYIPANAAGIPAQASNSYPQPRNAGTYWRNDRVGYYRDASFIKVKNIALGYTLSDDVVDKLKIKSCRIYVNVLNPFVITDYEGYDPEWAVAGYNIARVSSVTYQLGLSLKF</sequence>
<gene>
    <name evidence="10" type="ORF">HNV10_01080</name>
</gene>